<organism evidence="1 2">
    <name type="scientific">Flavobacterium silvisoli</name>
    <dbReference type="NCBI Taxonomy" id="2529433"/>
    <lineage>
        <taxon>Bacteria</taxon>
        <taxon>Pseudomonadati</taxon>
        <taxon>Bacteroidota</taxon>
        <taxon>Flavobacteriia</taxon>
        <taxon>Flavobacteriales</taxon>
        <taxon>Flavobacteriaceae</taxon>
        <taxon>Flavobacterium</taxon>
    </lineage>
</organism>
<dbReference type="InterPro" id="IPR026341">
    <property type="entry name" value="T9SS_type_B"/>
</dbReference>
<dbReference type="InterPro" id="IPR036278">
    <property type="entry name" value="Sialidase_sf"/>
</dbReference>
<name>A0A4Q9YZ37_9FLAO</name>
<evidence type="ECO:0000313" key="2">
    <source>
        <dbReference type="Proteomes" id="UP000293300"/>
    </source>
</evidence>
<dbReference type="AlphaFoldDB" id="A0A4Q9YZ37"/>
<dbReference type="Gene3D" id="2.120.10.10">
    <property type="match status" value="1"/>
</dbReference>
<comment type="caution">
    <text evidence="1">The sequence shown here is derived from an EMBL/GenBank/DDBJ whole genome shotgun (WGS) entry which is preliminary data.</text>
</comment>
<dbReference type="Pfam" id="PF13585">
    <property type="entry name" value="CHU_C"/>
    <property type="match status" value="1"/>
</dbReference>
<evidence type="ECO:0000313" key="1">
    <source>
        <dbReference type="EMBL" id="TBX69213.1"/>
    </source>
</evidence>
<protein>
    <submittedName>
        <fullName evidence="1">T9SS type B sorting domain-containing protein</fullName>
    </submittedName>
</protein>
<accession>A0A4Q9YZ37</accession>
<dbReference type="EMBL" id="SJPE01000007">
    <property type="protein sequence ID" value="TBX69213.1"/>
    <property type="molecule type" value="Genomic_DNA"/>
</dbReference>
<dbReference type="NCBIfam" id="TIGR04131">
    <property type="entry name" value="Bac_Flav_CTERM"/>
    <property type="match status" value="1"/>
</dbReference>
<dbReference type="Proteomes" id="UP000293300">
    <property type="component" value="Unassembled WGS sequence"/>
</dbReference>
<dbReference type="OrthoDB" id="1652165at2"/>
<keyword evidence="2" id="KW-1185">Reference proteome</keyword>
<gene>
    <name evidence="1" type="ORF">EZL74_07490</name>
</gene>
<dbReference type="RefSeq" id="WP_131475987.1">
    <property type="nucleotide sequence ID" value="NZ_SJPE01000007.1"/>
</dbReference>
<dbReference type="SUPFAM" id="SSF50939">
    <property type="entry name" value="Sialidases"/>
    <property type="match status" value="1"/>
</dbReference>
<reference evidence="1 2" key="1">
    <citation type="submission" date="2019-02" db="EMBL/GenBank/DDBJ databases">
        <title>Flavobacterium sp. RD-2-33 isolated from forest soil.</title>
        <authorList>
            <person name="Chaudhary D.K."/>
        </authorList>
    </citation>
    <scope>NUCLEOTIDE SEQUENCE [LARGE SCALE GENOMIC DNA]</scope>
    <source>
        <strain evidence="1 2">RD-2-33</strain>
    </source>
</reference>
<proteinExistence type="predicted"/>
<sequence length="1208" mass="132805">MKSIIYVCCLLSILNVFGQNKPQKTTVIFDSNKKIEDRNGHLITDSIERKVFFEHQMRQLELLQKNSSKSTMALPAVPLCTNGSFEEFETVSSVNVLKNYEYTTGEPLNPMQCKSVSANANLRIKQYNPADYGLMASTVPSNFIDEYIGNINAFDQYTLKINYKDSSPTMGLIQAKRYKTDNETIFKFNYKAVLQSILENDHDNEQPYFKARIINNSGVVVSEFCLIGNPADCIFTQAPTLEGGSIILYTPNWQSGILDISSIPNNQEFTVEFMAARCGLNGHFGYAYIDDICLLHSDESLQGSIELDPLYKICPTLPISVCGSFSLPNSGGINANITTIELKVYDENNAVVYSTQTPASLNLITKRFCFDLVAANLPNITTGSYNVSVKINFGIVQTNCLGTSFASATDDDANPGWDIWFLNCTSCDLTLQPTNITLCDTNHDGKEFFNLSSIENTITTPQPGLTFSYYSNLANATNDTNPITTVTNFESPTTTVYVRVTLSPTCYKIIAIKLIVRNPTASISGILNVCSGSTVLTASPGAGYLWTNSLETTQSITVTSTGTYSVAVTDSNGCVANGTVTILNNNIAPLPSIVLTQPTCFSSTGSIQVTSPASEFSYDGGVTWGTNPIMSNLPYGSYAVKIKTAMGCISYNSNVNIIPYLSSFPNFSSVSPTSCGGLGSITITSPSDFYSFDDGLTWTTDNVATGLPSGTYLIRTKDSFGCISNFNSVILSSEFLDPPLYIKDNPFCGSPGSIIITTPAAEYSFDGGNTWQTSNTLGNLSSGSYIIKIKNSQDCTSPNVYVYLNNLENSYPLYTLEDAGCGTYAKITIQTPGDFYSFDGGTTWTTNPVLTNINGPASFSVIVRKGATCKSYPTNVYVYSQFLPIPSVMNYATTLCDALNDGSENVNLTLYHSYLVVNPTAYSYTYFNNLTAAENNNSSGLITNFTSCNLSNTNNKVYVRITSTDGCSAVAELKFTFIDSPRIYMDDRYPLCENKFAIIDAGVGFDSYQWSSGQTVHAVAIIHDGNYSVTVTENHPAGLVCSSKKDIHVFLSNPATITKIEEFDWTEVDNSIIITVTGLGIYEYSIDGVHYQTSNKFDNLKPGIYKVYVRDKYGCGTTDDEALLLNYPKFFTPNNDGFNDYWRIRFSQFEPDIDIKIFDRYGKLLIIMGSDDAWDGTYNGHLMPSDDYWFYVTRSDGKIHKGHFAMKR</sequence>